<protein>
    <submittedName>
        <fullName evidence="3">Uncharacterized protein</fullName>
    </submittedName>
</protein>
<evidence type="ECO:0000313" key="3">
    <source>
        <dbReference type="EMBL" id="KAG0144477.1"/>
    </source>
</evidence>
<reference evidence="3" key="1">
    <citation type="submission" date="2013-11" db="EMBL/GenBank/DDBJ databases">
        <title>Genome sequence of the fusiform rust pathogen reveals effectors for host alternation and coevolution with pine.</title>
        <authorList>
            <consortium name="DOE Joint Genome Institute"/>
            <person name="Smith K."/>
            <person name="Pendleton A."/>
            <person name="Kubisiak T."/>
            <person name="Anderson C."/>
            <person name="Salamov A."/>
            <person name="Aerts A."/>
            <person name="Riley R."/>
            <person name="Clum A."/>
            <person name="Lindquist E."/>
            <person name="Ence D."/>
            <person name="Campbell M."/>
            <person name="Kronenberg Z."/>
            <person name="Feau N."/>
            <person name="Dhillon B."/>
            <person name="Hamelin R."/>
            <person name="Burleigh J."/>
            <person name="Smith J."/>
            <person name="Yandell M."/>
            <person name="Nelson C."/>
            <person name="Grigoriev I."/>
            <person name="Davis J."/>
        </authorList>
    </citation>
    <scope>NUCLEOTIDE SEQUENCE</scope>
    <source>
        <strain evidence="3">G11</strain>
    </source>
</reference>
<feature type="compositionally biased region" description="Low complexity" evidence="1">
    <location>
        <begin position="19"/>
        <end position="34"/>
    </location>
</feature>
<organism evidence="3 4">
    <name type="scientific">Cronartium quercuum f. sp. fusiforme G11</name>
    <dbReference type="NCBI Taxonomy" id="708437"/>
    <lineage>
        <taxon>Eukaryota</taxon>
        <taxon>Fungi</taxon>
        <taxon>Dikarya</taxon>
        <taxon>Basidiomycota</taxon>
        <taxon>Pucciniomycotina</taxon>
        <taxon>Pucciniomycetes</taxon>
        <taxon>Pucciniales</taxon>
        <taxon>Coleosporiaceae</taxon>
        <taxon>Cronartium</taxon>
    </lineage>
</organism>
<evidence type="ECO:0000256" key="2">
    <source>
        <dbReference type="SAM" id="Phobius"/>
    </source>
</evidence>
<keyword evidence="2" id="KW-0472">Membrane</keyword>
<keyword evidence="2" id="KW-1133">Transmembrane helix</keyword>
<accession>A0A9P6NF68</accession>
<evidence type="ECO:0000256" key="1">
    <source>
        <dbReference type="SAM" id="MobiDB-lite"/>
    </source>
</evidence>
<dbReference type="Proteomes" id="UP000886653">
    <property type="component" value="Unassembled WGS sequence"/>
</dbReference>
<proteinExistence type="predicted"/>
<dbReference type="AlphaFoldDB" id="A0A9P6NF68"/>
<feature type="region of interest" description="Disordered" evidence="1">
    <location>
        <begin position="16"/>
        <end position="37"/>
    </location>
</feature>
<comment type="caution">
    <text evidence="3">The sequence shown here is derived from an EMBL/GenBank/DDBJ whole genome shotgun (WGS) entry which is preliminary data.</text>
</comment>
<gene>
    <name evidence="3" type="ORF">CROQUDRAFT_659910</name>
</gene>
<keyword evidence="2" id="KW-0812">Transmembrane</keyword>
<name>A0A9P6NF68_9BASI</name>
<feature type="transmembrane region" description="Helical" evidence="2">
    <location>
        <begin position="66"/>
        <end position="85"/>
    </location>
</feature>
<keyword evidence="4" id="KW-1185">Reference proteome</keyword>
<dbReference type="EMBL" id="MU167294">
    <property type="protein sequence ID" value="KAG0144477.1"/>
    <property type="molecule type" value="Genomic_DNA"/>
</dbReference>
<sequence>MPGQFVSQQVQLKHHLSDVDASTSSHISSSLDSSLEPEIAEDQNLNSKGSDLGYEQLQLDACDTSLTVITLLGVFLGWLHLFCGLSGDMWPTIKRLSVILELKKQICCVTCFSLYKPSDTPCLCSYKKS</sequence>
<evidence type="ECO:0000313" key="4">
    <source>
        <dbReference type="Proteomes" id="UP000886653"/>
    </source>
</evidence>